<dbReference type="GO" id="GO:0043856">
    <property type="term" value="F:anti-sigma factor antagonist activity"/>
    <property type="evidence" value="ECO:0007669"/>
    <property type="project" value="InterPro"/>
</dbReference>
<name>A0A9X3NAB5_9ACTN</name>
<organism evidence="4 5">
    <name type="scientific">Solirubrobacter phytolaccae</name>
    <dbReference type="NCBI Taxonomy" id="1404360"/>
    <lineage>
        <taxon>Bacteria</taxon>
        <taxon>Bacillati</taxon>
        <taxon>Actinomycetota</taxon>
        <taxon>Thermoleophilia</taxon>
        <taxon>Solirubrobacterales</taxon>
        <taxon>Solirubrobacteraceae</taxon>
        <taxon>Solirubrobacter</taxon>
    </lineage>
</organism>
<sequence length="120" mass="13211">MQGFGLMIEELDAGAVRIALRGELDLAHAYTFDEELRRVEESRPNTVVLDLRKLTFLDSCGLARLLAARRRARRAGHRLLLVRGPANVQRLFALSAVDEAFEMVSEVPEALMAASGPPPA</sequence>
<reference evidence="4" key="1">
    <citation type="submission" date="2022-10" db="EMBL/GenBank/DDBJ databases">
        <title>The WGS of Solirubrobacter phytolaccae KCTC 29190.</title>
        <authorList>
            <person name="Jiang Z."/>
        </authorList>
    </citation>
    <scope>NUCLEOTIDE SEQUENCE</scope>
    <source>
        <strain evidence="4">KCTC 29190</strain>
    </source>
</reference>
<comment type="caution">
    <text evidence="4">The sequence shown here is derived from an EMBL/GenBank/DDBJ whole genome shotgun (WGS) entry which is preliminary data.</text>
</comment>
<gene>
    <name evidence="4" type="ORF">OJ997_20925</name>
</gene>
<dbReference type="InterPro" id="IPR036513">
    <property type="entry name" value="STAS_dom_sf"/>
</dbReference>
<accession>A0A9X3NAB5</accession>
<comment type="similarity">
    <text evidence="1 2">Belongs to the anti-sigma-factor antagonist family.</text>
</comment>
<proteinExistence type="inferred from homology"/>
<dbReference type="InterPro" id="IPR003658">
    <property type="entry name" value="Anti-sigma_ant"/>
</dbReference>
<dbReference type="SUPFAM" id="SSF52091">
    <property type="entry name" value="SpoIIaa-like"/>
    <property type="match status" value="1"/>
</dbReference>
<dbReference type="CDD" id="cd07043">
    <property type="entry name" value="STAS_anti-anti-sigma_factors"/>
    <property type="match status" value="1"/>
</dbReference>
<dbReference type="AlphaFoldDB" id="A0A9X3NAB5"/>
<dbReference type="PROSITE" id="PS50801">
    <property type="entry name" value="STAS"/>
    <property type="match status" value="1"/>
</dbReference>
<evidence type="ECO:0000259" key="3">
    <source>
        <dbReference type="PROSITE" id="PS50801"/>
    </source>
</evidence>
<keyword evidence="5" id="KW-1185">Reference proteome</keyword>
<evidence type="ECO:0000313" key="4">
    <source>
        <dbReference type="EMBL" id="MDA0182788.1"/>
    </source>
</evidence>
<dbReference type="RefSeq" id="WP_270027170.1">
    <property type="nucleotide sequence ID" value="NZ_JAPDDP010000041.1"/>
</dbReference>
<feature type="domain" description="STAS" evidence="3">
    <location>
        <begin position="14"/>
        <end position="114"/>
    </location>
</feature>
<evidence type="ECO:0000256" key="1">
    <source>
        <dbReference type="ARBA" id="ARBA00009013"/>
    </source>
</evidence>
<dbReference type="EMBL" id="JAPDDP010000041">
    <property type="protein sequence ID" value="MDA0182788.1"/>
    <property type="molecule type" value="Genomic_DNA"/>
</dbReference>
<dbReference type="Pfam" id="PF01740">
    <property type="entry name" value="STAS"/>
    <property type="match status" value="1"/>
</dbReference>
<dbReference type="Proteomes" id="UP001147653">
    <property type="component" value="Unassembled WGS sequence"/>
</dbReference>
<evidence type="ECO:0000313" key="5">
    <source>
        <dbReference type="Proteomes" id="UP001147653"/>
    </source>
</evidence>
<dbReference type="NCBIfam" id="TIGR00377">
    <property type="entry name" value="ant_ant_sig"/>
    <property type="match status" value="1"/>
</dbReference>
<dbReference type="PANTHER" id="PTHR33495">
    <property type="entry name" value="ANTI-SIGMA FACTOR ANTAGONIST TM_1081-RELATED-RELATED"/>
    <property type="match status" value="1"/>
</dbReference>
<dbReference type="PANTHER" id="PTHR33495:SF2">
    <property type="entry name" value="ANTI-SIGMA FACTOR ANTAGONIST TM_1081-RELATED"/>
    <property type="match status" value="1"/>
</dbReference>
<protein>
    <recommendedName>
        <fullName evidence="2">Anti-sigma factor antagonist</fullName>
    </recommendedName>
</protein>
<dbReference type="InterPro" id="IPR002645">
    <property type="entry name" value="STAS_dom"/>
</dbReference>
<dbReference type="Gene3D" id="3.30.750.24">
    <property type="entry name" value="STAS domain"/>
    <property type="match status" value="1"/>
</dbReference>
<evidence type="ECO:0000256" key="2">
    <source>
        <dbReference type="RuleBase" id="RU003749"/>
    </source>
</evidence>